<reference evidence="2" key="1">
    <citation type="journal article" date="2014" name="PLoS ONE">
        <title>Transcriptome-Based Identification of ABC Transporters in the Western Tarnished Plant Bug Lygus hesperus.</title>
        <authorList>
            <person name="Hull J.J."/>
            <person name="Chaney K."/>
            <person name="Geib S.M."/>
            <person name="Fabrick J.A."/>
            <person name="Brent C.S."/>
            <person name="Walsh D."/>
            <person name="Lavine L.C."/>
        </authorList>
    </citation>
    <scope>NUCLEOTIDE SEQUENCE</scope>
</reference>
<evidence type="ECO:0000313" key="7">
    <source>
        <dbReference type="EMBL" id="JAQ15676.1"/>
    </source>
</evidence>
<feature type="transmembrane region" description="Helical" evidence="1">
    <location>
        <begin position="92"/>
        <end position="117"/>
    </location>
</feature>
<reference evidence="4" key="4">
    <citation type="journal article" date="2016" name="Gigascience">
        <title>De novo construction of an expanded transcriptome assembly for the western tarnished plant bug, Lygus hesperus.</title>
        <authorList>
            <person name="Tassone E.E."/>
            <person name="Geib S.M."/>
            <person name="Hall B."/>
            <person name="Fabrick J.A."/>
            <person name="Brent C.S."/>
            <person name="Hull J.J."/>
        </authorList>
    </citation>
    <scope>NUCLEOTIDE SEQUENCE</scope>
</reference>
<gene>
    <name evidence="2" type="ORF">CM83_65600</name>
    <name evidence="4" type="ORF">g.79929</name>
    <name evidence="5" type="ORF">g.79930</name>
    <name evidence="6" type="ORF">g.79931</name>
    <name evidence="7" type="ORF">g.79932</name>
</gene>
<evidence type="ECO:0000256" key="1">
    <source>
        <dbReference type="SAM" id="Phobius"/>
    </source>
</evidence>
<reference evidence="3" key="3">
    <citation type="submission" date="2014-09" db="EMBL/GenBank/DDBJ databases">
        <authorList>
            <person name="Magalhaes I.L.F."/>
            <person name="Oliveira U."/>
            <person name="Santos F.R."/>
            <person name="Vidigal T.H.D.A."/>
            <person name="Brescovit A.D."/>
            <person name="Santos A.J."/>
        </authorList>
    </citation>
    <scope>NUCLEOTIDE SEQUENCE</scope>
</reference>
<feature type="transmembrane region" description="Helical" evidence="1">
    <location>
        <begin position="22"/>
        <end position="46"/>
    </location>
</feature>
<dbReference type="EMBL" id="GBRD01003612">
    <property type="protein sequence ID" value="JAG62209.1"/>
    <property type="molecule type" value="Transcribed_RNA"/>
</dbReference>
<evidence type="ECO:0000313" key="6">
    <source>
        <dbReference type="EMBL" id="JAQ12668.1"/>
    </source>
</evidence>
<evidence type="ECO:0000313" key="4">
    <source>
        <dbReference type="EMBL" id="JAQ02279.1"/>
    </source>
</evidence>
<dbReference type="EMBL" id="GDHC01005961">
    <property type="protein sequence ID" value="JAQ12668.1"/>
    <property type="molecule type" value="Transcribed_RNA"/>
</dbReference>
<keyword evidence="1" id="KW-0472">Membrane</keyword>
<dbReference type="EMBL" id="GDHC01007290">
    <property type="protein sequence ID" value="JAQ11339.1"/>
    <property type="molecule type" value="Transcribed_RNA"/>
</dbReference>
<protein>
    <submittedName>
        <fullName evidence="2">4-hydroxy-2-oxovalerate aldolase 1</fullName>
    </submittedName>
</protein>
<keyword evidence="1" id="KW-0812">Transmembrane</keyword>
<feature type="transmembrane region" description="Helical" evidence="1">
    <location>
        <begin position="124"/>
        <end position="145"/>
    </location>
</feature>
<name>A0A0A9WYA3_LYGHE</name>
<dbReference type="EMBL" id="GBHO01031203">
    <property type="protein sequence ID" value="JAG12401.1"/>
    <property type="molecule type" value="Transcribed_RNA"/>
</dbReference>
<dbReference type="EMBL" id="GBRD01003609">
    <property type="protein sequence ID" value="JAG62212.1"/>
    <property type="molecule type" value="Transcribed_RNA"/>
</dbReference>
<dbReference type="EMBL" id="GBRD01003610">
    <property type="protein sequence ID" value="JAG62211.1"/>
    <property type="molecule type" value="Transcribed_RNA"/>
</dbReference>
<proteinExistence type="predicted"/>
<dbReference type="AlphaFoldDB" id="A0A0A9WYA3"/>
<dbReference type="EMBL" id="GDHC01016350">
    <property type="protein sequence ID" value="JAQ02279.1"/>
    <property type="molecule type" value="Transcribed_RNA"/>
</dbReference>
<accession>A0A0A9WYA3</accession>
<reference evidence="2" key="2">
    <citation type="submission" date="2014-07" db="EMBL/GenBank/DDBJ databases">
        <authorList>
            <person name="Hull J."/>
        </authorList>
    </citation>
    <scope>NUCLEOTIDE SEQUENCE</scope>
</reference>
<evidence type="ECO:0000313" key="5">
    <source>
        <dbReference type="EMBL" id="JAQ11339.1"/>
    </source>
</evidence>
<dbReference type="EMBL" id="GBRD01003611">
    <property type="protein sequence ID" value="JAG62210.1"/>
    <property type="molecule type" value="Transcribed_RNA"/>
</dbReference>
<keyword evidence="1" id="KW-1133">Transmembrane helix</keyword>
<organism evidence="2">
    <name type="scientific">Lygus hesperus</name>
    <name type="common">Western plant bug</name>
    <dbReference type="NCBI Taxonomy" id="30085"/>
    <lineage>
        <taxon>Eukaryota</taxon>
        <taxon>Metazoa</taxon>
        <taxon>Ecdysozoa</taxon>
        <taxon>Arthropoda</taxon>
        <taxon>Hexapoda</taxon>
        <taxon>Insecta</taxon>
        <taxon>Pterygota</taxon>
        <taxon>Neoptera</taxon>
        <taxon>Paraneoptera</taxon>
        <taxon>Hemiptera</taxon>
        <taxon>Heteroptera</taxon>
        <taxon>Panheteroptera</taxon>
        <taxon>Cimicomorpha</taxon>
        <taxon>Miridae</taxon>
        <taxon>Mirini</taxon>
        <taxon>Lygus</taxon>
    </lineage>
</organism>
<dbReference type="EMBL" id="GDHC01002953">
    <property type="protein sequence ID" value="JAQ15676.1"/>
    <property type="molecule type" value="Transcribed_RNA"/>
</dbReference>
<evidence type="ECO:0000313" key="3">
    <source>
        <dbReference type="EMBL" id="JAG62209.1"/>
    </source>
</evidence>
<sequence>MPSIPQVASCCFCLTTETGTKIIAWICTIIGAIDTVRALILLLAALGKIGQQGAAGNIFDAALLTAISAIFCILGLYLLFGVYKGNQAYVRFWVNAAGIYLIILIIIFILNIILFIFKSGSINIVDSLIFILLIGYFIIVVNSYLREQGNGVETF</sequence>
<evidence type="ECO:0000313" key="2">
    <source>
        <dbReference type="EMBL" id="JAG12401.1"/>
    </source>
</evidence>
<feature type="transmembrane region" description="Helical" evidence="1">
    <location>
        <begin position="58"/>
        <end position="80"/>
    </location>
</feature>